<evidence type="ECO:0000256" key="2">
    <source>
        <dbReference type="ARBA" id="ARBA00012759"/>
    </source>
</evidence>
<dbReference type="PANTHER" id="PTHR43982">
    <property type="entry name" value="UBIQUITIN CARBOXYL-TERMINAL HYDROLASE"/>
    <property type="match status" value="1"/>
</dbReference>
<feature type="coiled-coil region" evidence="7">
    <location>
        <begin position="999"/>
        <end position="1040"/>
    </location>
</feature>
<dbReference type="InterPro" id="IPR001394">
    <property type="entry name" value="Peptidase_C19_UCH"/>
</dbReference>
<feature type="region of interest" description="Disordered" evidence="8">
    <location>
        <begin position="60"/>
        <end position="90"/>
    </location>
</feature>
<keyword evidence="7" id="KW-0175">Coiled coil</keyword>
<dbReference type="InterPro" id="IPR044635">
    <property type="entry name" value="UBP14-like"/>
</dbReference>
<protein>
    <recommendedName>
        <fullName evidence="2">ubiquitinyl hydrolase 1</fullName>
        <ecNumber evidence="2">3.4.19.12</ecNumber>
    </recommendedName>
</protein>
<evidence type="ECO:0000256" key="5">
    <source>
        <dbReference type="ARBA" id="ARBA00022801"/>
    </source>
</evidence>
<dbReference type="PANTHER" id="PTHR43982:SF6">
    <property type="entry name" value="UBIQUITIN CARBOXYL-TERMINAL HYDROLASE 2-RELATED"/>
    <property type="match status" value="1"/>
</dbReference>
<comment type="caution">
    <text evidence="10">The sequence shown here is derived from an EMBL/GenBank/DDBJ whole genome shotgun (WGS) entry which is preliminary data.</text>
</comment>
<feature type="compositionally biased region" description="Basic and acidic residues" evidence="8">
    <location>
        <begin position="672"/>
        <end position="685"/>
    </location>
</feature>
<sequence>MPAFDAPSINELQQQQTQIQEHKIQLAYSPGALVTYVADNVQFDDHRQRCTHSLVTFLEPPLPQQKQQEQEQEQQTDEKENEPPLKATTTEQQQERFLCLNCHGVLIVQTNTEDSSVRDSCSGVGYPTHHFHNVNNNKFECCGCQFTAEFSITSPPIPLASLHSLTDDRPLYRTSVAVARKESFPTVMDGLIVLITYVRGLLKGERRNINAQNTALQARLGLDQASKSILTAIGYTFDEETNHFISPIEGSPLLDRQRLLLCFGQLLTMCYELRQEIPATAGNDSFTNAINSVWSINIGSVLGINNFLEPRNNTFTPPKLIDAYHALGTEPGASDELVVWLYRKIIEEQPKYTGIAMDALIYLAESQKASETLLTEVAIERSQGRLGDQEVKDAYTYFGVQKSDNVEDSLLVGLYEIKLTDEPNEEHTHRNKLGIIAESRNSKTLNDYLHDPKTVKSPLSDIPVGLNNIGNTCYLNSLLQYYFTLTSFRRTVLNIDDYVENEEEPDWTPKKIGGIEVDQKEVRRAKKFVFLLKDLFQHLESASQPAISPEYDLAYMALLNGRSLENDKSTSSMSTTTKNKAESSTSAATQQAEPKEGEVSSATATEQDTKMTERSEESLLEAQQKPLPPMVPEKEEVDIQMEERQEEKQELEQQKSTTTITTTETIDEFEGDEKRAKTENIKEEELATSLVPTENDTNDRMECIPKVPDNDDLNEAVKADIKKELPQPPPSPPQVTDELPPPYEDVVMEDEKKPTSVSDEKKPLQEKSLPNAPPALPPRDPRPSATNMMFGKQQDVTECMGNVMYLVEAAVKPLEKKENGEQIRDIVRDLFYGKARQILTYEDTETSKQVRKIQEEYFSHVIVDAAEGKDLYDGLDEYFFADRVEDFRAGRGAMREVTVSSFPPIFQIQVQRVQFDRTTANVYKSNAFVQFDKMIYLDRYCENNFEKLASRRIQVSSWRKELESNRDIINKLTDTKVYPMPVPELLRAAASILEENQDQDVTEQELVKYKEALNFLRENEKETREKIQTSQDHIEELKRKISSQYDDLKQMGYRLHAVFIHQGQANYGHYWIYIYNHQQEQWWKYNDSRVTRVEESEIFQNTTGSTANPYFLVYIKDSDADNLVQTIDPNNKGINEDDNTNVNTIDDSLNEEEQQQFIVDE</sequence>
<keyword evidence="11" id="KW-1185">Reference proteome</keyword>
<evidence type="ECO:0000256" key="3">
    <source>
        <dbReference type="ARBA" id="ARBA00022670"/>
    </source>
</evidence>
<dbReference type="AlphaFoldDB" id="A0A8H7SAA4"/>
<comment type="catalytic activity">
    <reaction evidence="1">
        <text>Thiol-dependent hydrolysis of ester, thioester, amide, peptide and isopeptide bonds formed by the C-terminal Gly of ubiquitin (a 76-residue protein attached to proteins as an intracellular targeting signal).</text>
        <dbReference type="EC" id="3.4.19.12"/>
    </reaction>
</comment>
<evidence type="ECO:0000313" key="10">
    <source>
        <dbReference type="EMBL" id="KAG2225679.1"/>
    </source>
</evidence>
<gene>
    <name evidence="10" type="ORF">INT45_012151</name>
</gene>
<dbReference type="EC" id="3.4.19.12" evidence="2"/>
<keyword evidence="5" id="KW-0378">Hydrolase</keyword>
<organism evidence="10 11">
    <name type="scientific">Circinella minor</name>
    <dbReference type="NCBI Taxonomy" id="1195481"/>
    <lineage>
        <taxon>Eukaryota</taxon>
        <taxon>Fungi</taxon>
        <taxon>Fungi incertae sedis</taxon>
        <taxon>Mucoromycota</taxon>
        <taxon>Mucoromycotina</taxon>
        <taxon>Mucoromycetes</taxon>
        <taxon>Mucorales</taxon>
        <taxon>Lichtheimiaceae</taxon>
        <taxon>Circinella</taxon>
    </lineage>
</organism>
<keyword evidence="6" id="KW-0788">Thiol protease</keyword>
<dbReference type="PROSITE" id="PS00973">
    <property type="entry name" value="USP_2"/>
    <property type="match status" value="1"/>
</dbReference>
<proteinExistence type="predicted"/>
<evidence type="ECO:0000256" key="8">
    <source>
        <dbReference type="SAM" id="MobiDB-lite"/>
    </source>
</evidence>
<dbReference type="GO" id="GO:0043161">
    <property type="term" value="P:proteasome-mediated ubiquitin-dependent protein catabolic process"/>
    <property type="evidence" value="ECO:0007669"/>
    <property type="project" value="InterPro"/>
</dbReference>
<dbReference type="GO" id="GO:0061136">
    <property type="term" value="P:regulation of proteasomal protein catabolic process"/>
    <property type="evidence" value="ECO:0007669"/>
    <property type="project" value="TreeGrafter"/>
</dbReference>
<feature type="compositionally biased region" description="Basic and acidic residues" evidence="8">
    <location>
        <begin position="749"/>
        <end position="765"/>
    </location>
</feature>
<evidence type="ECO:0000256" key="6">
    <source>
        <dbReference type="ARBA" id="ARBA00022807"/>
    </source>
</evidence>
<feature type="compositionally biased region" description="Basic and acidic residues" evidence="8">
    <location>
        <begin position="715"/>
        <end position="725"/>
    </location>
</feature>
<dbReference type="EMBL" id="JAEPRB010000025">
    <property type="protein sequence ID" value="KAG2225679.1"/>
    <property type="molecule type" value="Genomic_DNA"/>
</dbReference>
<feature type="compositionally biased region" description="Low complexity" evidence="8">
    <location>
        <begin position="569"/>
        <end position="592"/>
    </location>
</feature>
<feature type="compositionally biased region" description="Pro residues" evidence="8">
    <location>
        <begin position="726"/>
        <end position="743"/>
    </location>
</feature>
<reference evidence="10 11" key="1">
    <citation type="submission" date="2020-12" db="EMBL/GenBank/DDBJ databases">
        <title>Metabolic potential, ecology and presence of endohyphal bacteria is reflected in genomic diversity of Mucoromycotina.</title>
        <authorList>
            <person name="Muszewska A."/>
            <person name="Okrasinska A."/>
            <person name="Steczkiewicz K."/>
            <person name="Drgas O."/>
            <person name="Orlowska M."/>
            <person name="Perlinska-Lenart U."/>
            <person name="Aleksandrzak-Piekarczyk T."/>
            <person name="Szatraj K."/>
            <person name="Zielenkiewicz U."/>
            <person name="Pilsyk S."/>
            <person name="Malc E."/>
            <person name="Mieczkowski P."/>
            <person name="Kruszewska J.S."/>
            <person name="Biernat P."/>
            <person name="Pawlowska J."/>
        </authorList>
    </citation>
    <scope>NUCLEOTIDE SEQUENCE [LARGE SCALE GENOMIC DNA]</scope>
    <source>
        <strain evidence="10 11">CBS 142.35</strain>
    </source>
</reference>
<feature type="region of interest" description="Disordered" evidence="8">
    <location>
        <begin position="565"/>
        <end position="784"/>
    </location>
</feature>
<dbReference type="GO" id="GO:0004843">
    <property type="term" value="F:cysteine-type deubiquitinase activity"/>
    <property type="evidence" value="ECO:0007669"/>
    <property type="project" value="UniProtKB-EC"/>
</dbReference>
<dbReference type="Pfam" id="PF00443">
    <property type="entry name" value="UCH"/>
    <property type="match status" value="2"/>
</dbReference>
<dbReference type="Proteomes" id="UP000646827">
    <property type="component" value="Unassembled WGS sequence"/>
</dbReference>
<evidence type="ECO:0000256" key="1">
    <source>
        <dbReference type="ARBA" id="ARBA00000707"/>
    </source>
</evidence>
<evidence type="ECO:0000259" key="9">
    <source>
        <dbReference type="PROSITE" id="PS50235"/>
    </source>
</evidence>
<dbReference type="OrthoDB" id="2420415at2759"/>
<feature type="domain" description="USP" evidence="9">
    <location>
        <begin position="464"/>
        <end position="1117"/>
    </location>
</feature>
<evidence type="ECO:0000313" key="11">
    <source>
        <dbReference type="Proteomes" id="UP000646827"/>
    </source>
</evidence>
<evidence type="ECO:0000256" key="7">
    <source>
        <dbReference type="SAM" id="Coils"/>
    </source>
</evidence>
<dbReference type="PROSITE" id="PS00972">
    <property type="entry name" value="USP_1"/>
    <property type="match status" value="1"/>
</dbReference>
<dbReference type="InterPro" id="IPR018200">
    <property type="entry name" value="USP_CS"/>
</dbReference>
<feature type="compositionally biased region" description="Basic and acidic residues" evidence="8">
    <location>
        <begin position="607"/>
        <end position="617"/>
    </location>
</feature>
<dbReference type="SUPFAM" id="SSF54001">
    <property type="entry name" value="Cysteine proteinases"/>
    <property type="match status" value="1"/>
</dbReference>
<keyword evidence="4" id="KW-0833">Ubl conjugation pathway</keyword>
<dbReference type="PROSITE" id="PS50235">
    <property type="entry name" value="USP_3"/>
    <property type="match status" value="1"/>
</dbReference>
<dbReference type="InterPro" id="IPR028889">
    <property type="entry name" value="USP"/>
</dbReference>
<dbReference type="Pfam" id="PF13446">
    <property type="entry name" value="RPT"/>
    <property type="match status" value="1"/>
</dbReference>
<dbReference type="GO" id="GO:0016579">
    <property type="term" value="P:protein deubiquitination"/>
    <property type="evidence" value="ECO:0007669"/>
    <property type="project" value="InterPro"/>
</dbReference>
<dbReference type="GO" id="GO:0070628">
    <property type="term" value="F:proteasome binding"/>
    <property type="evidence" value="ECO:0007669"/>
    <property type="project" value="TreeGrafter"/>
</dbReference>
<name>A0A8H7SAA4_9FUNG</name>
<dbReference type="Gene3D" id="3.90.70.10">
    <property type="entry name" value="Cysteine proteinases"/>
    <property type="match status" value="2"/>
</dbReference>
<feature type="compositionally biased region" description="Basic and acidic residues" evidence="8">
    <location>
        <begin position="641"/>
        <end position="653"/>
    </location>
</feature>
<dbReference type="InterPro" id="IPR025305">
    <property type="entry name" value="UCH_repeat_domain"/>
</dbReference>
<keyword evidence="3" id="KW-0645">Protease</keyword>
<evidence type="ECO:0000256" key="4">
    <source>
        <dbReference type="ARBA" id="ARBA00022786"/>
    </source>
</evidence>
<accession>A0A8H7SAA4</accession>
<dbReference type="InterPro" id="IPR038765">
    <property type="entry name" value="Papain-like_cys_pep_sf"/>
</dbReference>